<comment type="similarity">
    <text evidence="1">Belongs to the UDP-glycosyltransferase family.</text>
</comment>
<dbReference type="EC" id="2.4.1.17" evidence="2"/>
<evidence type="ECO:0000256" key="3">
    <source>
        <dbReference type="ARBA" id="ARBA00022676"/>
    </source>
</evidence>
<dbReference type="PANTHER" id="PTHR48043">
    <property type="entry name" value="EG:EG0003.4 PROTEIN-RELATED"/>
    <property type="match status" value="1"/>
</dbReference>
<dbReference type="InterPro" id="IPR050271">
    <property type="entry name" value="UDP-glycosyltransferase"/>
</dbReference>
<sequence length="352" mass="41941">MLVYSKELGHEIISQNFQIIYVPININWLNIYRDNNTIDEAYSKYRNSNEFYFVGIYNEILTNQQVNINNKFIGIYNWLFQRINEQKYSFGILEYNLMASPLAIYDIFQIKNIIDVSSSILFPQYLQLFDIDITQFKVPELLTAKPGDWKNNAKIWQMNNKRYKLNIRNHLNKNVEYLNLILNSSNYYQNYIIKPKSFYILFKQIKYHFINQHQFGIFKTFPSHEKIIYIGGICVEEENKLINNKIKINKNEPQCVVLVSFGTVNLSGKLESKDIKIMFNKFKEYPNCLFKVRINLNILPLYDNQNIELFNTNEEIPQQEILSKQNTKLFISHCGQNILFPLQIFLKEYSID</sequence>
<organism evidence="5 6">
    <name type="scientific">Meloidogyne graminicola</name>
    <dbReference type="NCBI Taxonomy" id="189291"/>
    <lineage>
        <taxon>Eukaryota</taxon>
        <taxon>Metazoa</taxon>
        <taxon>Ecdysozoa</taxon>
        <taxon>Nematoda</taxon>
        <taxon>Chromadorea</taxon>
        <taxon>Rhabditida</taxon>
        <taxon>Tylenchina</taxon>
        <taxon>Tylenchomorpha</taxon>
        <taxon>Tylenchoidea</taxon>
        <taxon>Meloidogynidae</taxon>
        <taxon>Meloidogyninae</taxon>
        <taxon>Meloidogyne</taxon>
    </lineage>
</organism>
<dbReference type="SUPFAM" id="SSF53756">
    <property type="entry name" value="UDP-Glycosyltransferase/glycogen phosphorylase"/>
    <property type="match status" value="1"/>
</dbReference>
<reference evidence="5" key="1">
    <citation type="journal article" date="2020" name="Ecol. Evol.">
        <title>Genome structure and content of the rice root-knot nematode (Meloidogyne graminicola).</title>
        <authorList>
            <person name="Phan N.T."/>
            <person name="Danchin E.G.J."/>
            <person name="Klopp C."/>
            <person name="Perfus-Barbeoch L."/>
            <person name="Kozlowski D.K."/>
            <person name="Koutsovoulos G.D."/>
            <person name="Lopez-Roques C."/>
            <person name="Bouchez O."/>
            <person name="Zahm M."/>
            <person name="Besnard G."/>
            <person name="Bellafiore S."/>
        </authorList>
    </citation>
    <scope>NUCLEOTIDE SEQUENCE</scope>
    <source>
        <strain evidence="5">VN-18</strain>
    </source>
</reference>
<name>A0A8S9ZEW2_9BILA</name>
<keyword evidence="6" id="KW-1185">Reference proteome</keyword>
<evidence type="ECO:0000256" key="4">
    <source>
        <dbReference type="ARBA" id="ARBA00022679"/>
    </source>
</evidence>
<accession>A0A8S9ZEW2</accession>
<evidence type="ECO:0000256" key="1">
    <source>
        <dbReference type="ARBA" id="ARBA00009995"/>
    </source>
</evidence>
<dbReference type="PANTHER" id="PTHR48043:SF145">
    <property type="entry name" value="FI06409P-RELATED"/>
    <property type="match status" value="1"/>
</dbReference>
<dbReference type="OrthoDB" id="5835829at2759"/>
<evidence type="ECO:0000313" key="6">
    <source>
        <dbReference type="Proteomes" id="UP000605970"/>
    </source>
</evidence>
<keyword evidence="4" id="KW-0808">Transferase</keyword>
<dbReference type="EMBL" id="JABEBT010000121">
    <property type="protein sequence ID" value="KAF7631026.1"/>
    <property type="molecule type" value="Genomic_DNA"/>
</dbReference>
<dbReference type="AlphaFoldDB" id="A0A8S9ZEW2"/>
<evidence type="ECO:0000313" key="5">
    <source>
        <dbReference type="EMBL" id="KAF7631026.1"/>
    </source>
</evidence>
<proteinExistence type="inferred from homology"/>
<protein>
    <recommendedName>
        <fullName evidence="2">glucuronosyltransferase</fullName>
        <ecNumber evidence="2">2.4.1.17</ecNumber>
    </recommendedName>
</protein>
<dbReference type="GO" id="GO:0015020">
    <property type="term" value="F:glucuronosyltransferase activity"/>
    <property type="evidence" value="ECO:0007669"/>
    <property type="project" value="UniProtKB-EC"/>
</dbReference>
<dbReference type="Gene3D" id="3.40.50.2000">
    <property type="entry name" value="Glycogen Phosphorylase B"/>
    <property type="match status" value="1"/>
</dbReference>
<keyword evidence="3" id="KW-0328">Glycosyltransferase</keyword>
<dbReference type="Proteomes" id="UP000605970">
    <property type="component" value="Unassembled WGS sequence"/>
</dbReference>
<gene>
    <name evidence="5" type="ORF">Mgra_00008733</name>
</gene>
<evidence type="ECO:0000256" key="2">
    <source>
        <dbReference type="ARBA" id="ARBA00012544"/>
    </source>
</evidence>
<comment type="caution">
    <text evidence="5">The sequence shown here is derived from an EMBL/GenBank/DDBJ whole genome shotgun (WGS) entry which is preliminary data.</text>
</comment>